<dbReference type="AlphaFoldDB" id="F4Y149"/>
<dbReference type="Proteomes" id="UP000003959">
    <property type="component" value="Unassembled WGS sequence"/>
</dbReference>
<evidence type="ECO:0000256" key="1">
    <source>
        <dbReference type="ARBA" id="ARBA00000677"/>
    </source>
</evidence>
<name>F4Y149_9CYAN</name>
<dbReference type="InterPro" id="IPR036286">
    <property type="entry name" value="LexA/Signal_pep-like_sf"/>
</dbReference>
<keyword evidence="6" id="KW-0812">Transmembrane</keyword>
<dbReference type="SUPFAM" id="SSF51306">
    <property type="entry name" value="LexA/Signal peptidase"/>
    <property type="match status" value="1"/>
</dbReference>
<dbReference type="HOGENOM" id="CLU_555306_0_0_3"/>
<dbReference type="EC" id="3.4.21.89" evidence="4 6"/>
<keyword evidence="6" id="KW-0472">Membrane</keyword>
<dbReference type="GO" id="GO:0006465">
    <property type="term" value="P:signal peptide processing"/>
    <property type="evidence" value="ECO:0007669"/>
    <property type="project" value="InterPro"/>
</dbReference>
<dbReference type="InterPro" id="IPR019533">
    <property type="entry name" value="Peptidase_S26"/>
</dbReference>
<reference evidence="8 10" key="1">
    <citation type="journal article" date="2011" name="Proc. Natl. Acad. Sci. U.S.A.">
        <title>Genomic insights into the physiology and ecology of the marine filamentous cyanobacterium Lyngbya majuscula.</title>
        <authorList>
            <person name="Jones A.C."/>
            <person name="Monroe E.A."/>
            <person name="Podell S."/>
            <person name="Hess W.R."/>
            <person name="Klages S."/>
            <person name="Esquenazi E."/>
            <person name="Niessen S."/>
            <person name="Hoover H."/>
            <person name="Rothmann M."/>
            <person name="Lasken R.S."/>
            <person name="Yates J.R.III."/>
            <person name="Reinhardt R."/>
            <person name="Kube M."/>
            <person name="Burkart M.D."/>
            <person name="Allen E.E."/>
            <person name="Dorrestein P.C."/>
            <person name="Gerwick W.H."/>
            <person name="Gerwick L."/>
        </authorList>
    </citation>
    <scope>NUCLEOTIDE SEQUENCE [LARGE SCALE GENOMIC DNA]</scope>
    <source>
        <strain evidence="8 10">3L</strain>
    </source>
</reference>
<feature type="transmembrane region" description="Helical" evidence="6">
    <location>
        <begin position="359"/>
        <end position="378"/>
    </location>
</feature>
<dbReference type="GO" id="GO:0004252">
    <property type="term" value="F:serine-type endopeptidase activity"/>
    <property type="evidence" value="ECO:0007669"/>
    <property type="project" value="InterPro"/>
</dbReference>
<dbReference type="PROSITE" id="PS00760">
    <property type="entry name" value="SPASE_I_2"/>
    <property type="match status" value="1"/>
</dbReference>
<evidence type="ECO:0000313" key="9">
    <source>
        <dbReference type="EMBL" id="EGJ29560.1"/>
    </source>
</evidence>
<evidence type="ECO:0000256" key="3">
    <source>
        <dbReference type="ARBA" id="ARBA00009370"/>
    </source>
</evidence>
<feature type="transmembrane region" description="Helical" evidence="6">
    <location>
        <begin position="224"/>
        <end position="242"/>
    </location>
</feature>
<dbReference type="InterPro" id="IPR019757">
    <property type="entry name" value="Pept_S26A_signal_pept_1_Lys-AS"/>
</dbReference>
<evidence type="ECO:0000256" key="6">
    <source>
        <dbReference type="RuleBase" id="RU362042"/>
    </source>
</evidence>
<reference evidence="9" key="2">
    <citation type="journal article" date="2011" name="Proc. Natl. Acad. Sci. U.S.A.">
        <title>Genomic insights into the physiology and ecology of the marine filamentous cyanobacterium Lyngbya majuscula.</title>
        <authorList>
            <person name="Jones A.C."/>
            <person name="Monroe E.A."/>
            <person name="Podell S."/>
            <person name="Hess W.R."/>
            <person name="Klages S."/>
            <person name="Esquenazi E."/>
            <person name="Niessen S."/>
            <person name="Hoover H."/>
            <person name="Rothmann M."/>
            <person name="Lasken R.S."/>
            <person name="Yates J.R.III."/>
            <person name="Reinhardt R."/>
            <person name="Kube M."/>
            <person name="Burkart M.D."/>
            <person name="Allen E.E."/>
            <person name="Dorrestein P.C."/>
            <person name="Gerwick W.H."/>
            <person name="Gerwick L."/>
        </authorList>
    </citation>
    <scope>NUCLEOTIDE SEQUENCE</scope>
    <source>
        <strain evidence="9">3L</strain>
    </source>
</reference>
<dbReference type="InterPro" id="IPR019758">
    <property type="entry name" value="Pept_S26A_signal_pept_1_CS"/>
</dbReference>
<dbReference type="eggNOG" id="COG0681">
    <property type="taxonomic scope" value="Bacteria"/>
</dbReference>
<protein>
    <recommendedName>
        <fullName evidence="4 6">Signal peptidase I</fullName>
        <ecNumber evidence="4 6">3.4.21.89</ecNumber>
    </recommendedName>
</protein>
<feature type="transmembrane region" description="Helical" evidence="6">
    <location>
        <begin position="318"/>
        <end position="347"/>
    </location>
</feature>
<dbReference type="PROSITE" id="PS00761">
    <property type="entry name" value="SPASE_I_3"/>
    <property type="match status" value="1"/>
</dbReference>
<dbReference type="PRINTS" id="PR00727">
    <property type="entry name" value="LEADERPTASE"/>
</dbReference>
<keyword evidence="6" id="KW-1133">Transmembrane helix</keyword>
<dbReference type="Gene3D" id="2.10.109.10">
    <property type="entry name" value="Umud Fragment, subunit A"/>
    <property type="match status" value="1"/>
</dbReference>
<dbReference type="Pfam" id="PF10502">
    <property type="entry name" value="Peptidase_S26"/>
    <property type="match status" value="1"/>
</dbReference>
<feature type="domain" description="Peptidase S26" evidence="7">
    <location>
        <begin position="377"/>
        <end position="536"/>
    </location>
</feature>
<proteinExistence type="inferred from homology"/>
<dbReference type="OrthoDB" id="9802919at2"/>
<dbReference type="NCBIfam" id="TIGR02227">
    <property type="entry name" value="sigpep_I_bact"/>
    <property type="match status" value="1"/>
</dbReference>
<dbReference type="PANTHER" id="PTHR43390">
    <property type="entry name" value="SIGNAL PEPTIDASE I"/>
    <property type="match status" value="1"/>
</dbReference>
<dbReference type="EMBL" id="HQ696495">
    <property type="protein sequence ID" value="AEE88223.1"/>
    <property type="molecule type" value="Genomic_DNA"/>
</dbReference>
<dbReference type="PANTHER" id="PTHR43390:SF1">
    <property type="entry name" value="CHLOROPLAST PROCESSING PEPTIDASE"/>
    <property type="match status" value="1"/>
</dbReference>
<evidence type="ECO:0000256" key="5">
    <source>
        <dbReference type="ARBA" id="ARBA00022801"/>
    </source>
</evidence>
<keyword evidence="10" id="KW-1185">Reference proteome</keyword>
<comment type="catalytic activity">
    <reaction evidence="1 6">
        <text>Cleavage of hydrophobic, N-terminal signal or leader sequences from secreted and periplasmic proteins.</text>
        <dbReference type="EC" id="3.4.21.89"/>
    </reaction>
</comment>
<keyword evidence="5 6" id="KW-0378">Hydrolase</keyword>
<dbReference type="GO" id="GO:0009003">
    <property type="term" value="F:signal peptidase activity"/>
    <property type="evidence" value="ECO:0007669"/>
    <property type="project" value="UniProtKB-EC"/>
</dbReference>
<comment type="caution">
    <text evidence="6">Lacks conserved residue(s) required for the propagation of feature annotation.</text>
</comment>
<evidence type="ECO:0000313" key="8">
    <source>
        <dbReference type="EMBL" id="AEE88223.1"/>
    </source>
</evidence>
<comment type="subcellular location">
    <subcellularLocation>
        <location evidence="2">Cell membrane</location>
        <topology evidence="2">Single-pass type II membrane protein</topology>
    </subcellularLocation>
    <subcellularLocation>
        <location evidence="6">Membrane</location>
        <topology evidence="6">Single-pass type II membrane protein</topology>
    </subcellularLocation>
</comment>
<accession>F4Y149</accession>
<dbReference type="eggNOG" id="COG2319">
    <property type="taxonomic scope" value="Bacteria"/>
</dbReference>
<dbReference type="CDD" id="cd06530">
    <property type="entry name" value="S26_SPase_I"/>
    <property type="match status" value="1"/>
</dbReference>
<evidence type="ECO:0000313" key="10">
    <source>
        <dbReference type="Proteomes" id="UP000003959"/>
    </source>
</evidence>
<feature type="transmembrane region" description="Helical" evidence="6">
    <location>
        <begin position="248"/>
        <end position="267"/>
    </location>
</feature>
<dbReference type="RefSeq" id="WP_008189639.1">
    <property type="nucleotide sequence ID" value="NZ_GL890969.1"/>
</dbReference>
<sequence>MSHQNITGLAKQGNPKAIAALINHSLKSKGIRAKVKLRDDCLSVLLESTQVPNQEELVAFLRKKIIALEVESIRTVKVYGCQLGKNSPDWRETIQLVLHQKNFDDSKVGELLSRGTQEQIETNESDDHNQIVGVPESLAAFNPVPISSSDNTTSNDVPIEDSIVQQPKSAVNAKSYKYNNANKSRKNLINDESLSGKEPWLAVILSKFLPGLGQIYSGEIIRGLWIISIINVLFYLGLILILTPKVELVIGFLCWLAMMLLWLWNLFDAHQCAIKANSASFEELRKRDKDPWLAVFLSGVIPGWPGLGHLYIKKFGLGILFFIIVIVLGFFPLAPLIFSGFVAYHAYSASPVRRERTKNFIVTISLLLMIFGICEFGLQFCWKAYVAEARYIPAGGMLPTLQINDRLIIEKLSYRFKDPERGDIIVFNPTDTLKKQNLTQAFIKRVVGLPGDKVELKDGKVYINNQPLAEDYIADGQPTVMNACKSVPQPYLCKPVTLPPNSYLVLGDNRENSYDSRHWGVVPRENIIGKAFIIYWPRDRSGITL</sequence>
<comment type="similarity">
    <text evidence="3 6">Belongs to the peptidase S26 family.</text>
</comment>
<keyword evidence="6" id="KW-0645">Protease</keyword>
<dbReference type="GO" id="GO:0005886">
    <property type="term" value="C:plasma membrane"/>
    <property type="evidence" value="ECO:0007669"/>
    <property type="project" value="UniProtKB-SubCell"/>
</dbReference>
<dbReference type="InterPro" id="IPR000223">
    <property type="entry name" value="Pept_S26A_signal_pept_1"/>
</dbReference>
<evidence type="ECO:0000256" key="4">
    <source>
        <dbReference type="ARBA" id="ARBA00013208"/>
    </source>
</evidence>
<dbReference type="EMBL" id="GL890969">
    <property type="protein sequence ID" value="EGJ29560.1"/>
    <property type="molecule type" value="Genomic_DNA"/>
</dbReference>
<evidence type="ECO:0000259" key="7">
    <source>
        <dbReference type="Pfam" id="PF10502"/>
    </source>
</evidence>
<gene>
    <name evidence="9" type="ORF">LYNGBM3L_62420</name>
</gene>
<feature type="transmembrane region" description="Helical" evidence="6">
    <location>
        <begin position="292"/>
        <end position="312"/>
    </location>
</feature>
<organism evidence="9 10">
    <name type="scientific">Moorena producens 3L</name>
    <dbReference type="NCBI Taxonomy" id="489825"/>
    <lineage>
        <taxon>Bacteria</taxon>
        <taxon>Bacillati</taxon>
        <taxon>Cyanobacteriota</taxon>
        <taxon>Cyanophyceae</taxon>
        <taxon>Coleofasciculales</taxon>
        <taxon>Coleofasciculaceae</taxon>
        <taxon>Moorena</taxon>
    </lineage>
</organism>
<evidence type="ECO:0000256" key="2">
    <source>
        <dbReference type="ARBA" id="ARBA00004401"/>
    </source>
</evidence>